<dbReference type="OrthoDB" id="1649074at2"/>
<dbReference type="RefSeq" id="WP_003694332.1">
    <property type="nucleotide sequence ID" value="NZ_AYYL01000032.1"/>
</dbReference>
<dbReference type="Gene3D" id="1.10.220.80">
    <property type="entry name" value="BH2638-like"/>
    <property type="match status" value="1"/>
</dbReference>
<evidence type="ECO:0000313" key="2">
    <source>
        <dbReference type="Proteomes" id="UP000182635"/>
    </source>
</evidence>
<evidence type="ECO:0000313" key="1">
    <source>
        <dbReference type="EMBL" id="SFG54372.1"/>
    </source>
</evidence>
<organism evidence="1 2">
    <name type="scientific">Ligilactobacillus ruminis DSM 20403 = NBRC 102161</name>
    <dbReference type="NCBI Taxonomy" id="1423798"/>
    <lineage>
        <taxon>Bacteria</taxon>
        <taxon>Bacillati</taxon>
        <taxon>Bacillota</taxon>
        <taxon>Bacilli</taxon>
        <taxon>Lactobacillales</taxon>
        <taxon>Lactobacillaceae</taxon>
        <taxon>Ligilactobacillus</taxon>
    </lineage>
</organism>
<dbReference type="Proteomes" id="UP000182635">
    <property type="component" value="Unassembled WGS sequence"/>
</dbReference>
<gene>
    <name evidence="1" type="ORF">SAMN02910432_01777</name>
</gene>
<dbReference type="NCBIfam" id="NF003353">
    <property type="entry name" value="PRK04387.1"/>
    <property type="match status" value="1"/>
</dbReference>
<dbReference type="AlphaFoldDB" id="A0A1I2SP47"/>
<dbReference type="Pfam" id="PF05256">
    <property type="entry name" value="UPF0223"/>
    <property type="match status" value="1"/>
</dbReference>
<accession>A0A1I2SP47</accession>
<dbReference type="EMBL" id="FOPI01000034">
    <property type="protein sequence ID" value="SFG54372.1"/>
    <property type="molecule type" value="Genomic_DNA"/>
</dbReference>
<dbReference type="InterPro" id="IPR007920">
    <property type="entry name" value="UPF0223"/>
</dbReference>
<sequence length="96" mass="11389">MNQEKGSFSYPLMPEWSTQEIIDVSAFYEAVEKLNTVGIKRADFMKLYGRFCEIEPSKAAQKQLDSRYEKESGFSIYRSVRFVLENDKENLKYKRR</sequence>
<reference evidence="2" key="1">
    <citation type="submission" date="2016-10" db="EMBL/GenBank/DDBJ databases">
        <authorList>
            <person name="Varghese N."/>
            <person name="Submissions S."/>
        </authorList>
    </citation>
    <scope>NUCLEOTIDE SEQUENCE [LARGE SCALE GENOMIC DNA]</scope>
    <source>
        <strain evidence="2">DSM 20403</strain>
    </source>
</reference>
<protein>
    <submittedName>
        <fullName evidence="1">Uncharacterized protein YktA, UPF0223 family</fullName>
    </submittedName>
</protein>
<name>A0A1I2SP47_9LACO</name>
<dbReference type="SUPFAM" id="SSF158504">
    <property type="entry name" value="BH2638-like"/>
    <property type="match status" value="1"/>
</dbReference>
<dbReference type="InterPro" id="IPR023324">
    <property type="entry name" value="BH2638-like_sf"/>
</dbReference>
<proteinExistence type="predicted"/>